<gene>
    <name evidence="1" type="ORF">CPLU01_00910</name>
</gene>
<dbReference type="Proteomes" id="UP000654918">
    <property type="component" value="Unassembled WGS sequence"/>
</dbReference>
<dbReference type="EMBL" id="WIGO01000005">
    <property type="protein sequence ID" value="KAF6840914.1"/>
    <property type="molecule type" value="Genomic_DNA"/>
</dbReference>
<proteinExistence type="predicted"/>
<dbReference type="AlphaFoldDB" id="A0A8H6U4W2"/>
<evidence type="ECO:0000313" key="1">
    <source>
        <dbReference type="EMBL" id="KAF6840914.1"/>
    </source>
</evidence>
<protein>
    <submittedName>
        <fullName evidence="1">Uncharacterized protein</fullName>
    </submittedName>
</protein>
<organism evidence="1 2">
    <name type="scientific">Colletotrichum plurivorum</name>
    <dbReference type="NCBI Taxonomy" id="2175906"/>
    <lineage>
        <taxon>Eukaryota</taxon>
        <taxon>Fungi</taxon>
        <taxon>Dikarya</taxon>
        <taxon>Ascomycota</taxon>
        <taxon>Pezizomycotina</taxon>
        <taxon>Sordariomycetes</taxon>
        <taxon>Hypocreomycetidae</taxon>
        <taxon>Glomerellales</taxon>
        <taxon>Glomerellaceae</taxon>
        <taxon>Colletotrichum</taxon>
        <taxon>Colletotrichum orchidearum species complex</taxon>
    </lineage>
</organism>
<keyword evidence="2" id="KW-1185">Reference proteome</keyword>
<comment type="caution">
    <text evidence="1">The sequence shown here is derived from an EMBL/GenBank/DDBJ whole genome shotgun (WGS) entry which is preliminary data.</text>
</comment>
<accession>A0A8H6U4W2</accession>
<name>A0A8H6U4W2_9PEZI</name>
<sequence>MTVGRLSTHRWEEAYQLLDLLKAWTNLAGRRTSQAARITSASKGRWDDAKDGGRYGIAEARPARYLVIGRRDAAS</sequence>
<evidence type="ECO:0000313" key="2">
    <source>
        <dbReference type="Proteomes" id="UP000654918"/>
    </source>
</evidence>
<reference evidence="1" key="1">
    <citation type="journal article" date="2020" name="Phytopathology">
        <title>Genome Sequence Resources of Colletotrichum truncatum, C. plurivorum, C. musicola, and C. sojae: Four Species Pathogenic to Soybean (Glycine max).</title>
        <authorList>
            <person name="Rogerio F."/>
            <person name="Boufleur T.R."/>
            <person name="Ciampi-Guillardi M."/>
            <person name="Sukno S.A."/>
            <person name="Thon M.R."/>
            <person name="Massola Junior N.S."/>
            <person name="Baroncelli R."/>
        </authorList>
    </citation>
    <scope>NUCLEOTIDE SEQUENCE</scope>
    <source>
        <strain evidence="1">LFN00145</strain>
    </source>
</reference>